<comment type="caution">
    <text evidence="2">The sequence shown here is derived from an EMBL/GenBank/DDBJ whole genome shotgun (WGS) entry which is preliminary data.</text>
</comment>
<keyword evidence="3" id="KW-1185">Reference proteome</keyword>
<dbReference type="RefSeq" id="WP_199325516.1">
    <property type="nucleotide sequence ID" value="NZ_JAMPKX010000009.1"/>
</dbReference>
<dbReference type="Gene3D" id="1.10.101.10">
    <property type="entry name" value="PGBD-like superfamily/PGBD"/>
    <property type="match status" value="1"/>
</dbReference>
<feature type="domain" description="Peptidoglycan binding-like" evidence="1">
    <location>
        <begin position="133"/>
        <end position="166"/>
    </location>
</feature>
<name>A0ABV0KAN8_9CYAN</name>
<dbReference type="InterPro" id="IPR002477">
    <property type="entry name" value="Peptidoglycan-bd-like"/>
</dbReference>
<sequence length="177" mass="19416">MNTEHATAPLGDPSMAGASGSTVVDLLTARDHAPIDALGRGLEQHRQTLADYCTLALQPRLSAADEARLSAILDQAVDDPLLSFWLDEADGWVGEQLNLMPADVLRQQQHRLQRILGQNWVDTLWNDLQHRTKALQAYLKRVGVYSGAIDGIMGPTTQRAIESFKTAYPDGLPLGYL</sequence>
<evidence type="ECO:0000259" key="1">
    <source>
        <dbReference type="Pfam" id="PF01471"/>
    </source>
</evidence>
<dbReference type="InterPro" id="IPR036366">
    <property type="entry name" value="PGBDSf"/>
</dbReference>
<dbReference type="EMBL" id="JAMPKX010000009">
    <property type="protein sequence ID" value="MEP0948977.1"/>
    <property type="molecule type" value="Genomic_DNA"/>
</dbReference>
<dbReference type="Proteomes" id="UP001482513">
    <property type="component" value="Unassembled WGS sequence"/>
</dbReference>
<reference evidence="2 3" key="1">
    <citation type="submission" date="2022-04" db="EMBL/GenBank/DDBJ databases">
        <title>Positive selection, recombination, and allopatry shape intraspecific diversity of widespread and dominant cyanobacteria.</title>
        <authorList>
            <person name="Wei J."/>
            <person name="Shu W."/>
            <person name="Hu C."/>
        </authorList>
    </citation>
    <scope>NUCLEOTIDE SEQUENCE [LARGE SCALE GENOMIC DNA]</scope>
    <source>
        <strain evidence="2 3">DQ-A4</strain>
    </source>
</reference>
<evidence type="ECO:0000313" key="2">
    <source>
        <dbReference type="EMBL" id="MEP0948977.1"/>
    </source>
</evidence>
<evidence type="ECO:0000313" key="3">
    <source>
        <dbReference type="Proteomes" id="UP001482513"/>
    </source>
</evidence>
<proteinExistence type="predicted"/>
<gene>
    <name evidence="2" type="ORF">NC992_18995</name>
</gene>
<organism evidence="2 3">
    <name type="scientific">Leptolyngbya subtilissima DQ-A4</name>
    <dbReference type="NCBI Taxonomy" id="2933933"/>
    <lineage>
        <taxon>Bacteria</taxon>
        <taxon>Bacillati</taxon>
        <taxon>Cyanobacteriota</taxon>
        <taxon>Cyanophyceae</taxon>
        <taxon>Leptolyngbyales</taxon>
        <taxon>Leptolyngbyaceae</taxon>
        <taxon>Leptolyngbya group</taxon>
        <taxon>Leptolyngbya</taxon>
    </lineage>
</organism>
<dbReference type="InterPro" id="IPR036365">
    <property type="entry name" value="PGBD-like_sf"/>
</dbReference>
<accession>A0ABV0KAN8</accession>
<dbReference type="SUPFAM" id="SSF47090">
    <property type="entry name" value="PGBD-like"/>
    <property type="match status" value="1"/>
</dbReference>
<dbReference type="Pfam" id="PF01471">
    <property type="entry name" value="PG_binding_1"/>
    <property type="match status" value="1"/>
</dbReference>
<protein>
    <submittedName>
        <fullName evidence="2">Peptidoglycan-binding protein</fullName>
    </submittedName>
</protein>